<comment type="caution">
    <text evidence="1">The sequence shown here is derived from an EMBL/GenBank/DDBJ whole genome shotgun (WGS) entry which is preliminary data.</text>
</comment>
<dbReference type="Proteomes" id="UP000596742">
    <property type="component" value="Unassembled WGS sequence"/>
</dbReference>
<proteinExistence type="predicted"/>
<dbReference type="PANTHER" id="PTHR35558:SF1">
    <property type="entry name" value="ENDONUCLEASE_EXONUCLEASE_PHOSPHATASE DOMAIN-CONTAINING PROTEIN"/>
    <property type="match status" value="1"/>
</dbReference>
<reference evidence="1" key="1">
    <citation type="submission" date="2018-11" db="EMBL/GenBank/DDBJ databases">
        <authorList>
            <person name="Alioto T."/>
            <person name="Alioto T."/>
        </authorList>
    </citation>
    <scope>NUCLEOTIDE SEQUENCE</scope>
</reference>
<evidence type="ECO:0000313" key="2">
    <source>
        <dbReference type="Proteomes" id="UP000596742"/>
    </source>
</evidence>
<name>A0A8B6GQE5_MYTGA</name>
<protein>
    <submittedName>
        <fullName evidence="1">Uncharacterized protein</fullName>
    </submittedName>
</protein>
<dbReference type="PANTHER" id="PTHR35558">
    <property type="entry name" value="SGNH_HYDRO DOMAIN-CONTAINING PROTEIN"/>
    <property type="match status" value="1"/>
</dbReference>
<dbReference type="AlphaFoldDB" id="A0A8B6GQE5"/>
<accession>A0A8B6GQE5</accession>
<dbReference type="EMBL" id="UYJE01008864">
    <property type="protein sequence ID" value="VDI68024.1"/>
    <property type="molecule type" value="Genomic_DNA"/>
</dbReference>
<sequence>MEEVDEGDLKLKRGKICIEKRSSSVNLSINEWTSAFMVFMSVYIEKYSTRAQELLKYMRDIRLAATRSENWATYDEQFRLKIEKNPNLSWGNIHGLENVVSGNGVVYRWVTLGPPPPHLIEGRPTPANRHDNVPCGASKDYNTHEELNVKITDCVKSTFKHLRSLHASDQKDISESTLILSRAGLFVSSEFVNNLSICQSHRDQYGIYWKRGNANQCQHPLHGPAKQKADRGINFNRAVEIYLLWGEIVLVGDGKIHCFSCCKEIK</sequence>
<evidence type="ECO:0000313" key="1">
    <source>
        <dbReference type="EMBL" id="VDI68024.1"/>
    </source>
</evidence>
<organism evidence="1 2">
    <name type="scientific">Mytilus galloprovincialis</name>
    <name type="common">Mediterranean mussel</name>
    <dbReference type="NCBI Taxonomy" id="29158"/>
    <lineage>
        <taxon>Eukaryota</taxon>
        <taxon>Metazoa</taxon>
        <taxon>Spiralia</taxon>
        <taxon>Lophotrochozoa</taxon>
        <taxon>Mollusca</taxon>
        <taxon>Bivalvia</taxon>
        <taxon>Autobranchia</taxon>
        <taxon>Pteriomorphia</taxon>
        <taxon>Mytilida</taxon>
        <taxon>Mytiloidea</taxon>
        <taxon>Mytilidae</taxon>
        <taxon>Mytilinae</taxon>
        <taxon>Mytilus</taxon>
    </lineage>
</organism>
<gene>
    <name evidence="1" type="ORF">MGAL_10B036134</name>
</gene>
<keyword evidence="2" id="KW-1185">Reference proteome</keyword>
<dbReference type="OrthoDB" id="10035003at2759"/>